<accession>W7SZ34</accession>
<feature type="compositionally biased region" description="Pro residues" evidence="1">
    <location>
        <begin position="155"/>
        <end position="186"/>
    </location>
</feature>
<evidence type="ECO:0000313" key="2">
    <source>
        <dbReference type="EMBL" id="EWM20120.1"/>
    </source>
</evidence>
<protein>
    <submittedName>
        <fullName evidence="2">Uncharacterized protein</fullName>
    </submittedName>
</protein>
<dbReference type="AlphaFoldDB" id="W7SZ34"/>
<proteinExistence type="predicted"/>
<comment type="caution">
    <text evidence="2">The sequence shown here is derived from an EMBL/GenBank/DDBJ whole genome shotgun (WGS) entry which is preliminary data.</text>
</comment>
<sequence length="255" mass="27036">MRGNYFETLHARQWRCELYDAEEGEKASLFARKASLPKGWALARLARPPKSLHICIHRGHHCIFSPLLHMPSGMDLPRACDPKVCIPPPSGLLPFSAVRLDCISGETPSSTTSFIYHTLSQLPSSPSLHPPSPPPPPPPPEASDHATSSSCSPPRSLPPPPPPPLPPRPRARVPPPPPQAPRPFQPRPSASPTRIPPRRADPSLWAQLARRGGGDGVGLHGAGVGGGGDGGVGVLQAGPGRLQPDQGQAIDGELR</sequence>
<feature type="compositionally biased region" description="Gly residues" evidence="1">
    <location>
        <begin position="214"/>
        <end position="233"/>
    </location>
</feature>
<keyword evidence="3" id="KW-1185">Reference proteome</keyword>
<dbReference type="Proteomes" id="UP000019335">
    <property type="component" value="Unassembled WGS sequence"/>
</dbReference>
<feature type="compositionally biased region" description="Pro residues" evidence="1">
    <location>
        <begin position="128"/>
        <end position="141"/>
    </location>
</feature>
<evidence type="ECO:0000256" key="1">
    <source>
        <dbReference type="SAM" id="MobiDB-lite"/>
    </source>
</evidence>
<reference evidence="2 3" key="1">
    <citation type="journal article" date="2014" name="Mol. Plant">
        <title>Chromosome Scale Genome Assembly and Transcriptome Profiling of Nannochloropsis gaditana in Nitrogen Depletion.</title>
        <authorList>
            <person name="Corteggiani Carpinelli E."/>
            <person name="Telatin A."/>
            <person name="Vitulo N."/>
            <person name="Forcato C."/>
            <person name="D'Angelo M."/>
            <person name="Schiavon R."/>
            <person name="Vezzi A."/>
            <person name="Giacometti G.M."/>
            <person name="Morosinotto T."/>
            <person name="Valle G."/>
        </authorList>
    </citation>
    <scope>NUCLEOTIDE SEQUENCE [LARGE SCALE GENOMIC DNA]</scope>
    <source>
        <strain evidence="2 3">B-31</strain>
    </source>
</reference>
<gene>
    <name evidence="2" type="ORF">Naga_101713g1</name>
</gene>
<feature type="region of interest" description="Disordered" evidence="1">
    <location>
        <begin position="121"/>
        <end position="255"/>
    </location>
</feature>
<organism evidence="2 3">
    <name type="scientific">Nannochloropsis gaditana</name>
    <dbReference type="NCBI Taxonomy" id="72520"/>
    <lineage>
        <taxon>Eukaryota</taxon>
        <taxon>Sar</taxon>
        <taxon>Stramenopiles</taxon>
        <taxon>Ochrophyta</taxon>
        <taxon>Eustigmatophyceae</taxon>
        <taxon>Eustigmatales</taxon>
        <taxon>Monodopsidaceae</taxon>
        <taxon>Nannochloropsis</taxon>
    </lineage>
</organism>
<dbReference type="EMBL" id="AZIL01003335">
    <property type="protein sequence ID" value="EWM20120.1"/>
    <property type="molecule type" value="Genomic_DNA"/>
</dbReference>
<evidence type="ECO:0000313" key="3">
    <source>
        <dbReference type="Proteomes" id="UP000019335"/>
    </source>
</evidence>
<name>W7SZ34_9STRA</name>